<evidence type="ECO:0000256" key="2">
    <source>
        <dbReference type="SAM" id="SignalP"/>
    </source>
</evidence>
<dbReference type="EMBL" id="JAUHJR010000007">
    <property type="protein sequence ID" value="MDN4162875.1"/>
    <property type="molecule type" value="Genomic_DNA"/>
</dbReference>
<gene>
    <name evidence="4" type="ORF">QWY29_16015</name>
</gene>
<proteinExistence type="predicted"/>
<comment type="caution">
    <text evidence="4">The sequence shown here is derived from an EMBL/GenBank/DDBJ whole genome shotgun (WGS) entry which is preliminary data.</text>
</comment>
<dbReference type="PROSITE" id="PS51257">
    <property type="entry name" value="PROKAR_LIPOPROTEIN"/>
    <property type="match status" value="1"/>
</dbReference>
<feature type="compositionally biased region" description="Low complexity" evidence="1">
    <location>
        <begin position="34"/>
        <end position="44"/>
    </location>
</feature>
<reference evidence="4" key="1">
    <citation type="submission" date="2023-06" db="EMBL/GenBank/DDBJ databases">
        <title>Draft genome sequence of Nocardioides sp. SOB72.</title>
        <authorList>
            <person name="Zhang G."/>
        </authorList>
    </citation>
    <scope>NUCLEOTIDE SEQUENCE</scope>
    <source>
        <strain evidence="4">SOB72</strain>
    </source>
</reference>
<feature type="chain" id="PRO_5045723235" evidence="2">
    <location>
        <begin position="22"/>
        <end position="176"/>
    </location>
</feature>
<dbReference type="RefSeq" id="WP_300962016.1">
    <property type="nucleotide sequence ID" value="NZ_JAUHJR010000007.1"/>
</dbReference>
<dbReference type="Proteomes" id="UP001168537">
    <property type="component" value="Unassembled WGS sequence"/>
</dbReference>
<evidence type="ECO:0000259" key="3">
    <source>
        <dbReference type="Pfam" id="PF19843"/>
    </source>
</evidence>
<organism evidence="4 5">
    <name type="scientific">Nocardioides abyssi</name>
    <dbReference type="NCBI Taxonomy" id="3058370"/>
    <lineage>
        <taxon>Bacteria</taxon>
        <taxon>Bacillati</taxon>
        <taxon>Actinomycetota</taxon>
        <taxon>Actinomycetes</taxon>
        <taxon>Propionibacteriales</taxon>
        <taxon>Nocardioidaceae</taxon>
        <taxon>Nocardioides</taxon>
    </lineage>
</organism>
<evidence type="ECO:0000313" key="5">
    <source>
        <dbReference type="Proteomes" id="UP001168537"/>
    </source>
</evidence>
<accession>A0ABT8EXK1</accession>
<dbReference type="InterPro" id="IPR046281">
    <property type="entry name" value="DUF6318"/>
</dbReference>
<protein>
    <submittedName>
        <fullName evidence="4">DUF6318 family protein</fullName>
    </submittedName>
</protein>
<sequence length="176" mass="18441">MPLRNLGALALVATLALSACSSDDPKPKVAPETSAPSSSGSAPPSGDPVSEGSDPSAAVEAWIAAQNEALATGDTTSVRVLSTPDCHSCDGLIDPIERVHEAGGYFETDGWRIDKSKVTRQGQSAAVIDTAVTITGGKTVNARGEKPVTYDEDKRIIKFKVRRDGEQWAVAFIGFL</sequence>
<feature type="domain" description="DUF6318" evidence="3">
    <location>
        <begin position="57"/>
        <end position="170"/>
    </location>
</feature>
<feature type="signal peptide" evidence="2">
    <location>
        <begin position="1"/>
        <end position="21"/>
    </location>
</feature>
<evidence type="ECO:0000256" key="1">
    <source>
        <dbReference type="SAM" id="MobiDB-lite"/>
    </source>
</evidence>
<feature type="region of interest" description="Disordered" evidence="1">
    <location>
        <begin position="21"/>
        <end position="57"/>
    </location>
</feature>
<name>A0ABT8EXK1_9ACTN</name>
<keyword evidence="5" id="KW-1185">Reference proteome</keyword>
<dbReference type="Pfam" id="PF19843">
    <property type="entry name" value="DUF6318"/>
    <property type="match status" value="1"/>
</dbReference>
<keyword evidence="2" id="KW-0732">Signal</keyword>
<evidence type="ECO:0000313" key="4">
    <source>
        <dbReference type="EMBL" id="MDN4162875.1"/>
    </source>
</evidence>